<feature type="non-terminal residue" evidence="3">
    <location>
        <position position="1"/>
    </location>
</feature>
<organism evidence="3">
    <name type="scientific">Desulfofervidus auxilii</name>
    <dbReference type="NCBI Taxonomy" id="1621989"/>
    <lineage>
        <taxon>Bacteria</taxon>
        <taxon>Pseudomonadati</taxon>
        <taxon>Thermodesulfobacteriota</taxon>
        <taxon>Candidatus Desulfofervidia</taxon>
        <taxon>Candidatus Desulfofervidales</taxon>
        <taxon>Candidatus Desulfofervidaceae</taxon>
        <taxon>Candidatus Desulfofervidus</taxon>
    </lineage>
</organism>
<proteinExistence type="predicted"/>
<evidence type="ECO:0000256" key="1">
    <source>
        <dbReference type="ARBA" id="ARBA00022676"/>
    </source>
</evidence>
<dbReference type="SUPFAM" id="SSF53756">
    <property type="entry name" value="UDP-Glycosyltransferase/glycogen phosphorylase"/>
    <property type="match status" value="1"/>
</dbReference>
<evidence type="ECO:0008006" key="4">
    <source>
        <dbReference type="Google" id="ProtNLM"/>
    </source>
</evidence>
<dbReference type="GO" id="GO:0008713">
    <property type="term" value="F:ADP-heptose-lipopolysaccharide heptosyltransferase activity"/>
    <property type="evidence" value="ECO:0007669"/>
    <property type="project" value="TreeGrafter"/>
</dbReference>
<dbReference type="Pfam" id="PF01075">
    <property type="entry name" value="Glyco_transf_9"/>
    <property type="match status" value="1"/>
</dbReference>
<evidence type="ECO:0000256" key="2">
    <source>
        <dbReference type="ARBA" id="ARBA00022679"/>
    </source>
</evidence>
<dbReference type="EMBL" id="DRIH01000133">
    <property type="protein sequence ID" value="HEC67949.1"/>
    <property type="molecule type" value="Genomic_DNA"/>
</dbReference>
<dbReference type="InterPro" id="IPR002201">
    <property type="entry name" value="Glyco_trans_9"/>
</dbReference>
<reference evidence="3" key="1">
    <citation type="journal article" date="2020" name="mSystems">
        <title>Genome- and Community-Level Interaction Insights into Carbon Utilization and Element Cycling Functions of Hydrothermarchaeota in Hydrothermal Sediment.</title>
        <authorList>
            <person name="Zhou Z."/>
            <person name="Liu Y."/>
            <person name="Xu W."/>
            <person name="Pan J."/>
            <person name="Luo Z.H."/>
            <person name="Li M."/>
        </authorList>
    </citation>
    <scope>NUCLEOTIDE SEQUENCE [LARGE SCALE GENOMIC DNA]</scope>
    <source>
        <strain evidence="3">HyVt-389</strain>
    </source>
</reference>
<dbReference type="Proteomes" id="UP000885738">
    <property type="component" value="Unassembled WGS sequence"/>
</dbReference>
<dbReference type="InterPro" id="IPR051199">
    <property type="entry name" value="LPS_LOS_Heptosyltrfase"/>
</dbReference>
<dbReference type="GO" id="GO:0005829">
    <property type="term" value="C:cytosol"/>
    <property type="evidence" value="ECO:0007669"/>
    <property type="project" value="TreeGrafter"/>
</dbReference>
<dbReference type="PANTHER" id="PTHR30160">
    <property type="entry name" value="TETRAACYLDISACCHARIDE 4'-KINASE-RELATED"/>
    <property type="match status" value="1"/>
</dbReference>
<dbReference type="CDD" id="cd03789">
    <property type="entry name" value="GT9_LPS_heptosyltransferase"/>
    <property type="match status" value="1"/>
</dbReference>
<name>A0A7C1ZN87_DESA2</name>
<gene>
    <name evidence="3" type="ORF">ENI35_03950</name>
</gene>
<keyword evidence="2" id="KW-0808">Transferase</keyword>
<sequence>DELLGYDRRLKELSVLKRIKGELNFCKNFFLNNYDIAINFASGDRGAIYSLLSGAKYKIGFFAKKGFVGKNLIYDKLLIEPDTHAVMHDLYLVCEGLDILPRDYEVKLYLKDKTIEDAKNRLRKLGINQGDLVVYLHPITHWSFKSWRDDYMATVINWFLKNGIKIIIGGNGAREKRRVENILSFVNKTGVINLVGKLNLEELCGTIYHCHLFFGIDTAPMHIAAALNKPVIALFGPSLTHRWGPWENNLSYPVKSFQSPYKRKGVQSLGKHIIIQKEWPCVPCDKKGCNNKGFSECLGEIKPKEVINILQEKIFQLSPVFP</sequence>
<protein>
    <recommendedName>
        <fullName evidence="4">Lipopolysaccharide heptosyltransferase III</fullName>
    </recommendedName>
</protein>
<dbReference type="GO" id="GO:0009244">
    <property type="term" value="P:lipopolysaccharide core region biosynthetic process"/>
    <property type="evidence" value="ECO:0007669"/>
    <property type="project" value="TreeGrafter"/>
</dbReference>
<accession>A0A7C1ZN87</accession>
<keyword evidence="1" id="KW-0328">Glycosyltransferase</keyword>
<dbReference type="Gene3D" id="3.40.50.2000">
    <property type="entry name" value="Glycogen Phosphorylase B"/>
    <property type="match status" value="2"/>
</dbReference>
<evidence type="ECO:0000313" key="3">
    <source>
        <dbReference type="EMBL" id="HEC67949.1"/>
    </source>
</evidence>
<dbReference type="AlphaFoldDB" id="A0A7C1ZN87"/>
<dbReference type="PANTHER" id="PTHR30160:SF1">
    <property type="entry name" value="LIPOPOLYSACCHARIDE 1,2-N-ACETYLGLUCOSAMINETRANSFERASE-RELATED"/>
    <property type="match status" value="1"/>
</dbReference>
<comment type="caution">
    <text evidence="3">The sequence shown here is derived from an EMBL/GenBank/DDBJ whole genome shotgun (WGS) entry which is preliminary data.</text>
</comment>